<dbReference type="OrthoDB" id="9332038at2759"/>
<dbReference type="Proteomes" id="UP000077266">
    <property type="component" value="Unassembled WGS sequence"/>
</dbReference>
<keyword evidence="3" id="KW-1185">Reference proteome</keyword>
<reference evidence="2 3" key="1">
    <citation type="journal article" date="2016" name="Mol. Biol. Evol.">
        <title>Comparative Genomics of Early-Diverging Mushroom-Forming Fungi Provides Insights into the Origins of Lignocellulose Decay Capabilities.</title>
        <authorList>
            <person name="Nagy L.G."/>
            <person name="Riley R."/>
            <person name="Tritt A."/>
            <person name="Adam C."/>
            <person name="Daum C."/>
            <person name="Floudas D."/>
            <person name="Sun H."/>
            <person name="Yadav J.S."/>
            <person name="Pangilinan J."/>
            <person name="Larsson K.H."/>
            <person name="Matsuura K."/>
            <person name="Barry K."/>
            <person name="Labutti K."/>
            <person name="Kuo R."/>
            <person name="Ohm R.A."/>
            <person name="Bhattacharya S.S."/>
            <person name="Shirouzu T."/>
            <person name="Yoshinaga Y."/>
            <person name="Martin F.M."/>
            <person name="Grigoriev I.V."/>
            <person name="Hibbett D.S."/>
        </authorList>
    </citation>
    <scope>NUCLEOTIDE SEQUENCE [LARGE SCALE GENOMIC DNA]</scope>
    <source>
        <strain evidence="2 3">HHB12029</strain>
    </source>
</reference>
<dbReference type="STRING" id="1314781.A0A165H8V3"/>
<feature type="region of interest" description="Disordered" evidence="1">
    <location>
        <begin position="1"/>
        <end position="115"/>
    </location>
</feature>
<organism evidence="2 3">
    <name type="scientific">Exidia glandulosa HHB12029</name>
    <dbReference type="NCBI Taxonomy" id="1314781"/>
    <lineage>
        <taxon>Eukaryota</taxon>
        <taxon>Fungi</taxon>
        <taxon>Dikarya</taxon>
        <taxon>Basidiomycota</taxon>
        <taxon>Agaricomycotina</taxon>
        <taxon>Agaricomycetes</taxon>
        <taxon>Auriculariales</taxon>
        <taxon>Exidiaceae</taxon>
        <taxon>Exidia</taxon>
    </lineage>
</organism>
<proteinExistence type="predicted"/>
<evidence type="ECO:0000313" key="2">
    <source>
        <dbReference type="EMBL" id="KZV91617.1"/>
    </source>
</evidence>
<sequence length="271" mass="29475">MSFSSPRSSRPAADAGSSDSSRHTSNQSEKHSANKEKSRSQPPLSISLARNDDQPRTTSSASSSLDPYYFQDPSPTALQLPPMPMPPPDNQQGLLPPATTSPSEPTTPGRDPASIDRRALIGVGELATPRWTSNNQSRKFNWDALSPAALMEEPEREILDDNDDRDDGADSPWTIEAVDGDQDVMNDTDDIPPDSASVVSPVSFCCIFCSSADGPILFLISHSCPPSLRRPSSRRPRTCRPSSARLYYRLRHEASAGSTRLPRRAAARKSS</sequence>
<feature type="compositionally biased region" description="Low complexity" evidence="1">
    <location>
        <begin position="96"/>
        <end position="108"/>
    </location>
</feature>
<dbReference type="InParanoid" id="A0A165H8V3"/>
<feature type="compositionally biased region" description="Basic and acidic residues" evidence="1">
    <location>
        <begin position="28"/>
        <end position="39"/>
    </location>
</feature>
<feature type="compositionally biased region" description="Polar residues" evidence="1">
    <location>
        <begin position="56"/>
        <end position="65"/>
    </location>
</feature>
<dbReference type="EMBL" id="KV426024">
    <property type="protein sequence ID" value="KZV91617.1"/>
    <property type="molecule type" value="Genomic_DNA"/>
</dbReference>
<protein>
    <submittedName>
        <fullName evidence="2">Uncharacterized protein</fullName>
    </submittedName>
</protein>
<evidence type="ECO:0000256" key="1">
    <source>
        <dbReference type="SAM" id="MobiDB-lite"/>
    </source>
</evidence>
<feature type="compositionally biased region" description="Low complexity" evidence="1">
    <location>
        <begin position="1"/>
        <end position="19"/>
    </location>
</feature>
<feature type="non-terminal residue" evidence="2">
    <location>
        <position position="271"/>
    </location>
</feature>
<gene>
    <name evidence="2" type="ORF">EXIGLDRAFT_675930</name>
</gene>
<dbReference type="AlphaFoldDB" id="A0A165H8V3"/>
<name>A0A165H8V3_EXIGL</name>
<evidence type="ECO:0000313" key="3">
    <source>
        <dbReference type="Proteomes" id="UP000077266"/>
    </source>
</evidence>
<accession>A0A165H8V3</accession>